<dbReference type="Pfam" id="PF00172">
    <property type="entry name" value="Zn_clus"/>
    <property type="match status" value="1"/>
</dbReference>
<keyword evidence="4" id="KW-0804">Transcription</keyword>
<dbReference type="GO" id="GO:0000981">
    <property type="term" value="F:DNA-binding transcription factor activity, RNA polymerase II-specific"/>
    <property type="evidence" value="ECO:0007669"/>
    <property type="project" value="InterPro"/>
</dbReference>
<dbReference type="InterPro" id="IPR051711">
    <property type="entry name" value="Stress_Response_Reg"/>
</dbReference>
<feature type="region of interest" description="Disordered" evidence="6">
    <location>
        <begin position="1"/>
        <end position="21"/>
    </location>
</feature>
<dbReference type="PANTHER" id="PTHR47540">
    <property type="entry name" value="THIAMINE REPRESSIBLE GENES REGULATORY PROTEIN THI5"/>
    <property type="match status" value="1"/>
</dbReference>
<name>A0A229XXW8_ASPFM</name>
<dbReference type="FunFam" id="4.10.240.10:FF:000054">
    <property type="entry name" value="C6 transcription factor GliZ-like, putative"/>
    <property type="match status" value="1"/>
</dbReference>
<evidence type="ECO:0000259" key="7">
    <source>
        <dbReference type="PROSITE" id="PS50048"/>
    </source>
</evidence>
<keyword evidence="2" id="KW-0805">Transcription regulation</keyword>
<protein>
    <recommendedName>
        <fullName evidence="7">Zn(2)-C6 fungal-type domain-containing protein</fullName>
    </recommendedName>
</protein>
<organism evidence="8 9">
    <name type="scientific">Aspergillus fumigatus</name>
    <name type="common">Neosartorya fumigata</name>
    <dbReference type="NCBI Taxonomy" id="746128"/>
    <lineage>
        <taxon>Eukaryota</taxon>
        <taxon>Fungi</taxon>
        <taxon>Dikarya</taxon>
        <taxon>Ascomycota</taxon>
        <taxon>Pezizomycotina</taxon>
        <taxon>Eurotiomycetes</taxon>
        <taxon>Eurotiomycetidae</taxon>
        <taxon>Eurotiales</taxon>
        <taxon>Aspergillaceae</taxon>
        <taxon>Aspergillus</taxon>
        <taxon>Aspergillus subgen. Fumigati</taxon>
    </lineage>
</organism>
<sequence>MTSTLPYLTSPPATHPSNSDHKKLRSACDSCHQCKVKCSGGSPCFRCTSKGLNCRYGYQNRAGKPKGSKNRKTLEREHQLRMEWLTSQLRDANGGLGNLNIDLSDPTTLLPSPFFQSTRWKQGHMLPQSSVQPTPANQCIKSTEHESECLPTPQGLDTWTMDLGPIAQTPRESTSESLEAFTTPISFTGGGETYLRQLSDPTTPISFGFPSPHARLDGTGDPCACVQTQAVNISTLHQLTCRDRSDRFDLAMKSITSTLETCEKFVVCEACDKSVASILLTLSAIELIFTLFEQLTMNNRRLSPPEEEQRLIPCSLGDYKVTKEESQAIRNVLVKMTLSKGKQALNALQNLVNGSVDFLDESGPCEASQHDSNNANEPMLSGLSVTDRNYMTQCISRKNAALEVLMAAVAV</sequence>
<dbReference type="GO" id="GO:0045944">
    <property type="term" value="P:positive regulation of transcription by RNA polymerase II"/>
    <property type="evidence" value="ECO:0007669"/>
    <property type="project" value="TreeGrafter"/>
</dbReference>
<dbReference type="PROSITE" id="PS50048">
    <property type="entry name" value="ZN2_CY6_FUNGAL_2"/>
    <property type="match status" value="1"/>
</dbReference>
<feature type="compositionally biased region" description="Polar residues" evidence="6">
    <location>
        <begin position="1"/>
        <end position="17"/>
    </location>
</feature>
<keyword evidence="3" id="KW-0238">DNA-binding</keyword>
<evidence type="ECO:0000313" key="9">
    <source>
        <dbReference type="Proteomes" id="UP000813423"/>
    </source>
</evidence>
<evidence type="ECO:0000256" key="6">
    <source>
        <dbReference type="SAM" id="MobiDB-lite"/>
    </source>
</evidence>
<dbReference type="CDD" id="cd00067">
    <property type="entry name" value="GAL4"/>
    <property type="match status" value="1"/>
</dbReference>
<dbReference type="OMA" id="CKVKCSG"/>
<feature type="domain" description="Zn(2)-C6 fungal-type" evidence="7">
    <location>
        <begin position="27"/>
        <end position="56"/>
    </location>
</feature>
<dbReference type="Proteomes" id="UP000813423">
    <property type="component" value="Unassembled WGS sequence"/>
</dbReference>
<dbReference type="SUPFAM" id="SSF57701">
    <property type="entry name" value="Zn2/Cys6 DNA-binding domain"/>
    <property type="match status" value="1"/>
</dbReference>
<dbReference type="GO" id="GO:0005634">
    <property type="term" value="C:nucleus"/>
    <property type="evidence" value="ECO:0007669"/>
    <property type="project" value="UniProtKB-SubCell"/>
</dbReference>
<comment type="subcellular location">
    <subcellularLocation>
        <location evidence="1">Nucleus</location>
    </subcellularLocation>
</comment>
<evidence type="ECO:0000256" key="1">
    <source>
        <dbReference type="ARBA" id="ARBA00004123"/>
    </source>
</evidence>
<evidence type="ECO:0000256" key="4">
    <source>
        <dbReference type="ARBA" id="ARBA00023163"/>
    </source>
</evidence>
<dbReference type="InterPro" id="IPR036864">
    <property type="entry name" value="Zn2-C6_fun-type_DNA-bd_sf"/>
</dbReference>
<gene>
    <name evidence="8" type="ORF">KXV57_005387</name>
</gene>
<evidence type="ECO:0000256" key="2">
    <source>
        <dbReference type="ARBA" id="ARBA00023015"/>
    </source>
</evidence>
<dbReference type="SMART" id="SM00066">
    <property type="entry name" value="GAL4"/>
    <property type="match status" value="1"/>
</dbReference>
<dbReference type="EMBL" id="JAIBSC010000036">
    <property type="protein sequence ID" value="KAH1906552.1"/>
    <property type="molecule type" value="Genomic_DNA"/>
</dbReference>
<dbReference type="GO" id="GO:0008270">
    <property type="term" value="F:zinc ion binding"/>
    <property type="evidence" value="ECO:0007669"/>
    <property type="project" value="InterPro"/>
</dbReference>
<keyword evidence="5" id="KW-0539">Nucleus</keyword>
<accession>A0A229XXW8</accession>
<dbReference type="PROSITE" id="PS00463">
    <property type="entry name" value="ZN2_CY6_FUNGAL_1"/>
    <property type="match status" value="1"/>
</dbReference>
<comment type="caution">
    <text evidence="8">The sequence shown here is derived from an EMBL/GenBank/DDBJ whole genome shotgun (WGS) entry which is preliminary data.</text>
</comment>
<proteinExistence type="predicted"/>
<dbReference type="AlphaFoldDB" id="A0A229XXW8"/>
<evidence type="ECO:0000256" key="5">
    <source>
        <dbReference type="ARBA" id="ARBA00023242"/>
    </source>
</evidence>
<reference evidence="8" key="1">
    <citation type="submission" date="2021-08" db="EMBL/GenBank/DDBJ databases">
        <title>Global Aspergillus fumigatus from environmental and clinical sources.</title>
        <authorList>
            <person name="Barber A."/>
            <person name="Sae-Ong T."/>
        </authorList>
    </citation>
    <scope>NUCLEOTIDE SEQUENCE</scope>
    <source>
        <strain evidence="8">NRZ-2016-071</strain>
    </source>
</reference>
<evidence type="ECO:0000313" key="8">
    <source>
        <dbReference type="EMBL" id="KAH1906552.1"/>
    </source>
</evidence>
<evidence type="ECO:0000256" key="3">
    <source>
        <dbReference type="ARBA" id="ARBA00023125"/>
    </source>
</evidence>
<dbReference type="GO" id="GO:0043565">
    <property type="term" value="F:sequence-specific DNA binding"/>
    <property type="evidence" value="ECO:0007669"/>
    <property type="project" value="TreeGrafter"/>
</dbReference>
<dbReference type="Gene3D" id="4.10.240.10">
    <property type="entry name" value="Zn(2)-C6 fungal-type DNA-binding domain"/>
    <property type="match status" value="1"/>
</dbReference>
<dbReference type="PANTHER" id="PTHR47540:SF4">
    <property type="entry name" value="TRANSCRIPTION FACTOR RGLT"/>
    <property type="match status" value="1"/>
</dbReference>
<dbReference type="InterPro" id="IPR001138">
    <property type="entry name" value="Zn2Cys6_DnaBD"/>
</dbReference>